<dbReference type="InterPro" id="IPR024474">
    <property type="entry name" value="Znf_dom_IS66"/>
</dbReference>
<dbReference type="Pfam" id="PF20042">
    <property type="entry name" value="DUF6444"/>
    <property type="match status" value="1"/>
</dbReference>
<accession>A0ABT6TGE9</accession>
<evidence type="ECO:0000259" key="4">
    <source>
        <dbReference type="Pfam" id="PF20042"/>
    </source>
</evidence>
<feature type="domain" description="DUF6444" evidence="4">
    <location>
        <begin position="30"/>
        <end position="89"/>
    </location>
</feature>
<reference evidence="5" key="1">
    <citation type="submission" date="2023-04" db="EMBL/GenBank/DDBJ databases">
        <title>Comparative genomic analysis of Cohnella hashimotonis sp. nov., isolated from the International Space Station.</title>
        <authorList>
            <person name="Venkateswaran K."/>
            <person name="Simpson A."/>
        </authorList>
    </citation>
    <scope>NUCLEOTIDE SEQUENCE</scope>
    <source>
        <strain evidence="5">F6_2S_P_1</strain>
    </source>
</reference>
<name>A0ABT6TGE9_9BACL</name>
<dbReference type="InterPro" id="IPR052344">
    <property type="entry name" value="Transposase-related"/>
</dbReference>
<dbReference type="RefSeq" id="WP_282908812.1">
    <property type="nucleotide sequence ID" value="NZ_JAGRPV010000001.1"/>
</dbReference>
<dbReference type="EMBL" id="JAGRPV010000001">
    <property type="protein sequence ID" value="MDI4647579.1"/>
    <property type="molecule type" value="Genomic_DNA"/>
</dbReference>
<feature type="region of interest" description="Disordered" evidence="1">
    <location>
        <begin position="377"/>
        <end position="396"/>
    </location>
</feature>
<dbReference type="Proteomes" id="UP001161691">
    <property type="component" value="Unassembled WGS sequence"/>
</dbReference>
<evidence type="ECO:0000313" key="5">
    <source>
        <dbReference type="EMBL" id="MDI4645913.1"/>
    </source>
</evidence>
<dbReference type="Pfam" id="PF03050">
    <property type="entry name" value="DDE_Tnp_IS66"/>
    <property type="match status" value="1"/>
</dbReference>
<sequence>MELKPDQVLYICKGDTEIADVFTLLLEQNRTLLEQNQKLERRVHELERQLGQNSQNSSKPPSSDGFRKPKNSRVAGGKKGAPKGHDGHTLRFAECPDEIIVYTLEVCSCCQTALQSVPALAHEARQVFDLPAPRVVVTEHRSEHKICPSCGVKARAPFPEGVHARTQYGASFSAWTTYLSVYQLLPLERIAQCYEDLCGCRPSEATLLAQLGKAASALEATEIQIREQVRKLPVLHADETGLRVGKQIKWMHVASDSQWTFLQIHESRGSRGMDEAGVLPHFTGVLVHDSYASYFKTHYDFEHALCGAHLLRECQGIVEHDKHEWAKQMHTFLHEAWKAAKASRNAQQPLTADGLDQWKDRYDAILKSGEAEWAQDALREKTGPRGRKMGSKASNLGKRMNTQKPAILRFLSDARVPFDNNQAERDIRMTKVKHKISGCFRTEQGAKQFARLRSVISTLMKQGKPILDSLTYALRYRTSLVEC</sequence>
<evidence type="ECO:0000313" key="7">
    <source>
        <dbReference type="Proteomes" id="UP001161691"/>
    </source>
</evidence>
<evidence type="ECO:0000259" key="2">
    <source>
        <dbReference type="Pfam" id="PF03050"/>
    </source>
</evidence>
<feature type="compositionally biased region" description="Low complexity" evidence="1">
    <location>
        <begin position="52"/>
        <end position="63"/>
    </location>
</feature>
<evidence type="ECO:0000313" key="6">
    <source>
        <dbReference type="EMBL" id="MDI4647579.1"/>
    </source>
</evidence>
<feature type="domain" description="Transposase IS66 zinc-finger binding" evidence="3">
    <location>
        <begin position="106"/>
        <end position="151"/>
    </location>
</feature>
<dbReference type="PANTHER" id="PTHR33678">
    <property type="entry name" value="BLL1576 PROTEIN"/>
    <property type="match status" value="1"/>
</dbReference>
<dbReference type="NCBIfam" id="NF033517">
    <property type="entry name" value="transpos_IS66"/>
    <property type="match status" value="1"/>
</dbReference>
<proteinExistence type="predicted"/>
<organism evidence="5 7">
    <name type="scientific">Cohnella hashimotonis</name>
    <dbReference type="NCBI Taxonomy" id="2826895"/>
    <lineage>
        <taxon>Bacteria</taxon>
        <taxon>Bacillati</taxon>
        <taxon>Bacillota</taxon>
        <taxon>Bacilli</taxon>
        <taxon>Bacillales</taxon>
        <taxon>Paenibacillaceae</taxon>
        <taxon>Cohnella</taxon>
    </lineage>
</organism>
<comment type="caution">
    <text evidence="5">The sequence shown here is derived from an EMBL/GenBank/DDBJ whole genome shotgun (WGS) entry which is preliminary data.</text>
</comment>
<feature type="region of interest" description="Disordered" evidence="1">
    <location>
        <begin position="47"/>
        <end position="87"/>
    </location>
</feature>
<evidence type="ECO:0000259" key="3">
    <source>
        <dbReference type="Pfam" id="PF13005"/>
    </source>
</evidence>
<gene>
    <name evidence="5" type="ORF">KB449_13135</name>
    <name evidence="6" type="ORF">KB449_21690</name>
</gene>
<dbReference type="InterPro" id="IPR045618">
    <property type="entry name" value="DUF6444"/>
</dbReference>
<dbReference type="InterPro" id="IPR004291">
    <property type="entry name" value="Transposase_IS66_central"/>
</dbReference>
<keyword evidence="7" id="KW-1185">Reference proteome</keyword>
<dbReference type="EMBL" id="JAGRPV010000001">
    <property type="protein sequence ID" value="MDI4645913.1"/>
    <property type="molecule type" value="Genomic_DNA"/>
</dbReference>
<protein>
    <submittedName>
        <fullName evidence="5">IS66 family transposase</fullName>
    </submittedName>
</protein>
<evidence type="ECO:0000256" key="1">
    <source>
        <dbReference type="SAM" id="MobiDB-lite"/>
    </source>
</evidence>
<dbReference type="PANTHER" id="PTHR33678:SF1">
    <property type="entry name" value="BLL1576 PROTEIN"/>
    <property type="match status" value="1"/>
</dbReference>
<dbReference type="Pfam" id="PF13005">
    <property type="entry name" value="zf-IS66"/>
    <property type="match status" value="1"/>
</dbReference>
<feature type="domain" description="Transposase IS66 central" evidence="2">
    <location>
        <begin position="166"/>
        <end position="447"/>
    </location>
</feature>